<dbReference type="AlphaFoldDB" id="G4ZBM7"/>
<dbReference type="InParanoid" id="G4ZBM7"/>
<dbReference type="RefSeq" id="XP_009523358.1">
    <property type="nucleotide sequence ID" value="XM_009525063.1"/>
</dbReference>
<evidence type="ECO:0000313" key="1">
    <source>
        <dbReference type="EMBL" id="EGZ20641.1"/>
    </source>
</evidence>
<organism evidence="1 2">
    <name type="scientific">Phytophthora sojae (strain P6497)</name>
    <name type="common">Soybean stem and root rot agent</name>
    <name type="synonym">Phytophthora megasperma f. sp. glycines</name>
    <dbReference type="NCBI Taxonomy" id="1094619"/>
    <lineage>
        <taxon>Eukaryota</taxon>
        <taxon>Sar</taxon>
        <taxon>Stramenopiles</taxon>
        <taxon>Oomycota</taxon>
        <taxon>Peronosporomycetes</taxon>
        <taxon>Peronosporales</taxon>
        <taxon>Peronosporaceae</taxon>
        <taxon>Phytophthora</taxon>
    </lineage>
</organism>
<dbReference type="Proteomes" id="UP000002640">
    <property type="component" value="Unassembled WGS sequence"/>
</dbReference>
<feature type="non-terminal residue" evidence="1">
    <location>
        <position position="72"/>
    </location>
</feature>
<reference evidence="1 2" key="1">
    <citation type="journal article" date="2006" name="Science">
        <title>Phytophthora genome sequences uncover evolutionary origins and mechanisms of pathogenesis.</title>
        <authorList>
            <person name="Tyler B.M."/>
            <person name="Tripathy S."/>
            <person name="Zhang X."/>
            <person name="Dehal P."/>
            <person name="Jiang R.H."/>
            <person name="Aerts A."/>
            <person name="Arredondo F.D."/>
            <person name="Baxter L."/>
            <person name="Bensasson D."/>
            <person name="Beynon J.L."/>
            <person name="Chapman J."/>
            <person name="Damasceno C.M."/>
            <person name="Dorrance A.E."/>
            <person name="Dou D."/>
            <person name="Dickerman A.W."/>
            <person name="Dubchak I.L."/>
            <person name="Garbelotto M."/>
            <person name="Gijzen M."/>
            <person name="Gordon S.G."/>
            <person name="Govers F."/>
            <person name="Grunwald N.J."/>
            <person name="Huang W."/>
            <person name="Ivors K.L."/>
            <person name="Jones R.W."/>
            <person name="Kamoun S."/>
            <person name="Krampis K."/>
            <person name="Lamour K.H."/>
            <person name="Lee M.K."/>
            <person name="McDonald W.H."/>
            <person name="Medina M."/>
            <person name="Meijer H.J."/>
            <person name="Nordberg E.K."/>
            <person name="Maclean D.J."/>
            <person name="Ospina-Giraldo M.D."/>
            <person name="Morris P.F."/>
            <person name="Phuntumart V."/>
            <person name="Putnam N.H."/>
            <person name="Rash S."/>
            <person name="Rose J.K."/>
            <person name="Sakihama Y."/>
            <person name="Salamov A.A."/>
            <person name="Savidor A."/>
            <person name="Scheuring C.F."/>
            <person name="Smith B.M."/>
            <person name="Sobral B.W."/>
            <person name="Terry A."/>
            <person name="Torto-Alalibo T.A."/>
            <person name="Win J."/>
            <person name="Xu Z."/>
            <person name="Zhang H."/>
            <person name="Grigoriev I.V."/>
            <person name="Rokhsar D.S."/>
            <person name="Boore J.L."/>
        </authorList>
    </citation>
    <scope>NUCLEOTIDE SEQUENCE [LARGE SCALE GENOMIC DNA]</scope>
    <source>
        <strain evidence="1 2">P6497</strain>
    </source>
</reference>
<keyword evidence="2" id="KW-1185">Reference proteome</keyword>
<protein>
    <submittedName>
        <fullName evidence="1">Uncharacterized protein</fullName>
    </submittedName>
</protein>
<name>G4ZBM7_PHYSP</name>
<evidence type="ECO:0000313" key="2">
    <source>
        <dbReference type="Proteomes" id="UP000002640"/>
    </source>
</evidence>
<dbReference type="GeneID" id="20656939"/>
<accession>G4ZBM7</accession>
<gene>
    <name evidence="1" type="ORF">PHYSODRAFT_493301</name>
</gene>
<dbReference type="KEGG" id="psoj:PHYSODRAFT_493301"/>
<dbReference type="EMBL" id="JH159153">
    <property type="protein sequence ID" value="EGZ20641.1"/>
    <property type="molecule type" value="Genomic_DNA"/>
</dbReference>
<proteinExistence type="predicted"/>
<sequence>MYPFTFEMVDVDTYSRYSRTSNTWELRFQIGHCPEYLRGKVIMIWLGEVIVLEHPRNKHEKQCIACGDPGHL</sequence>